<dbReference type="SMART" id="SM00387">
    <property type="entry name" value="HATPase_c"/>
    <property type="match status" value="1"/>
</dbReference>
<sequence>MKQGRLRVLLGAAPGVGKTYAMLEEGRRLRAAGKDVVVAVVETHGRAATKAMTAGFEIVPRVLVSHRGVELAEMDLDAVLARAPEYALVDELAHTNAPGLAHEKRWRDVETLLDAGIDVISTVNIQHIESLNDVVQQITGVPQRETIPDAVLREADQIEVVDLAPQALRDRLAEGVVYPEARVDAALSNYFRLGNLTALRELALLWLADEVDSSLQKYRSDHGIGDKWEARERVVVALTGGPEGETLIRRGARIAARSSGGRLLAVHVTSQDGLRDPNPGALAAQRQLVESLGGSYHQVIGDDIPTALVEFARASNATQLVIGVSRRTRLSALLTGPGIGTTVIRESGDIDVHIVTHAAAARGLRVRLPGSHGALSLRRRLYGFAFALAAGPLLTWLLSAFRSEESITSDVLSYQLLVVVAALIGGIWPALFAAVLSGLTLDFFFVAPLYTVTVSDPLHILALVLYVVIAVLVSIVVDQAARRSRMARRSAAESELVATVAGSVLRGEDALQALVTQTREAFGLTGVRLLRAGRPLYTDGEPAPAAPAAPPSAPDAPPTPSTPSPSGHEVRQNAPDAAESDHSREGGWREERSGGRGREEREGGDGDGVVEVRVDDETVLELHGRELAASDRRLLAVIVVQLAAALEHAGLEETAREMAPLAAADRVRSALLAAVGHDLRRPLTAATAAVTGLRARQSSLTPADRDELLETAEESLASLAQLLTDLLDVSRVQAGVLGVSLEPVDLDDVIPAVFDELGLGPEEVDLDIPADLPAFDADPVLLDRVLVNLLSNAVRYSPEGERVVVAASAFADTVQIRVIDRGPGIPSDRRDEVFVPFQRLGDTDNLTGLGLGLALSKGFAEGMGGTLDTEETPGGGLTMVVTLPVAAPVDQEGADR</sequence>
<keyword evidence="7 15" id="KW-0812">Transmembrane</keyword>
<reference evidence="17" key="1">
    <citation type="submission" date="2022-08" db="EMBL/GenBank/DDBJ databases">
        <authorList>
            <person name="Deng Y."/>
            <person name="Han X.-F."/>
            <person name="Zhang Y.-Q."/>
        </authorList>
    </citation>
    <scope>NUCLEOTIDE SEQUENCE</scope>
    <source>
        <strain evidence="17">CPCC 203386</strain>
    </source>
</reference>
<feature type="compositionally biased region" description="Basic and acidic residues" evidence="14">
    <location>
        <begin position="579"/>
        <end position="612"/>
    </location>
</feature>
<evidence type="ECO:0000256" key="8">
    <source>
        <dbReference type="ARBA" id="ARBA00022741"/>
    </source>
</evidence>
<dbReference type="PANTHER" id="PTHR45569">
    <property type="entry name" value="SENSOR PROTEIN KDPD"/>
    <property type="match status" value="1"/>
</dbReference>
<protein>
    <recommendedName>
        <fullName evidence="4">histidine kinase</fullName>
        <ecNumber evidence="4">2.7.13.3</ecNumber>
    </recommendedName>
</protein>
<dbReference type="InterPro" id="IPR003661">
    <property type="entry name" value="HisK_dim/P_dom"/>
</dbReference>
<feature type="transmembrane region" description="Helical" evidence="15">
    <location>
        <begin position="459"/>
        <end position="481"/>
    </location>
</feature>
<dbReference type="PANTHER" id="PTHR45569:SF1">
    <property type="entry name" value="SENSOR PROTEIN KDPD"/>
    <property type="match status" value="1"/>
</dbReference>
<evidence type="ECO:0000256" key="1">
    <source>
        <dbReference type="ARBA" id="ARBA00000085"/>
    </source>
</evidence>
<evidence type="ECO:0000313" key="17">
    <source>
        <dbReference type="EMBL" id="MCS5734627.1"/>
    </source>
</evidence>
<dbReference type="InterPro" id="IPR036097">
    <property type="entry name" value="HisK_dim/P_sf"/>
</dbReference>
<dbReference type="EMBL" id="JANLCJ010000004">
    <property type="protein sequence ID" value="MCS5734627.1"/>
    <property type="molecule type" value="Genomic_DNA"/>
</dbReference>
<dbReference type="CDD" id="cd00082">
    <property type="entry name" value="HisKA"/>
    <property type="match status" value="1"/>
</dbReference>
<dbReference type="InterPro" id="IPR004358">
    <property type="entry name" value="Sig_transdc_His_kin-like_C"/>
</dbReference>
<dbReference type="Pfam" id="PF02702">
    <property type="entry name" value="KdpD"/>
    <property type="match status" value="1"/>
</dbReference>
<dbReference type="InterPro" id="IPR006016">
    <property type="entry name" value="UspA"/>
</dbReference>
<feature type="region of interest" description="Disordered" evidence="14">
    <location>
        <begin position="538"/>
        <end position="612"/>
    </location>
</feature>
<dbReference type="PROSITE" id="PS50109">
    <property type="entry name" value="HIS_KIN"/>
    <property type="match status" value="1"/>
</dbReference>
<proteinExistence type="predicted"/>
<evidence type="ECO:0000256" key="13">
    <source>
        <dbReference type="ARBA" id="ARBA00023136"/>
    </source>
</evidence>
<evidence type="ECO:0000256" key="12">
    <source>
        <dbReference type="ARBA" id="ARBA00023012"/>
    </source>
</evidence>
<keyword evidence="10" id="KW-0067">ATP-binding</keyword>
<organism evidence="17 18">
    <name type="scientific">Herbiconiux daphne</name>
    <dbReference type="NCBI Taxonomy" id="2970914"/>
    <lineage>
        <taxon>Bacteria</taxon>
        <taxon>Bacillati</taxon>
        <taxon>Actinomycetota</taxon>
        <taxon>Actinomycetes</taxon>
        <taxon>Micrococcales</taxon>
        <taxon>Microbacteriaceae</taxon>
        <taxon>Herbiconiux</taxon>
    </lineage>
</organism>
<dbReference type="InterPro" id="IPR027417">
    <property type="entry name" value="P-loop_NTPase"/>
</dbReference>
<evidence type="ECO:0000256" key="3">
    <source>
        <dbReference type="ARBA" id="ARBA00004236"/>
    </source>
</evidence>
<evidence type="ECO:0000313" key="18">
    <source>
        <dbReference type="Proteomes" id="UP001165586"/>
    </source>
</evidence>
<evidence type="ECO:0000256" key="11">
    <source>
        <dbReference type="ARBA" id="ARBA00022989"/>
    </source>
</evidence>
<feature type="domain" description="Histidine kinase" evidence="16">
    <location>
        <begin position="674"/>
        <end position="887"/>
    </location>
</feature>
<keyword evidence="11 15" id="KW-1133">Transmembrane helix</keyword>
<feature type="transmembrane region" description="Helical" evidence="15">
    <location>
        <begin position="381"/>
        <end position="401"/>
    </location>
</feature>
<feature type="compositionally biased region" description="Pro residues" evidence="14">
    <location>
        <begin position="544"/>
        <end position="563"/>
    </location>
</feature>
<keyword evidence="12" id="KW-0902">Two-component regulatory system</keyword>
<evidence type="ECO:0000256" key="15">
    <source>
        <dbReference type="SAM" id="Phobius"/>
    </source>
</evidence>
<dbReference type="InterPro" id="IPR052023">
    <property type="entry name" value="Histidine_kinase_KdpD"/>
</dbReference>
<name>A0ABT2H3W5_9MICO</name>
<gene>
    <name evidence="17" type="ORF">N1032_12850</name>
</gene>
<dbReference type="SMART" id="SM00388">
    <property type="entry name" value="HisKA"/>
    <property type="match status" value="1"/>
</dbReference>
<keyword evidence="5" id="KW-0597">Phosphoprotein</keyword>
<dbReference type="InterPro" id="IPR005467">
    <property type="entry name" value="His_kinase_dom"/>
</dbReference>
<dbReference type="InterPro" id="IPR025201">
    <property type="entry name" value="KdpD_TM"/>
</dbReference>
<evidence type="ECO:0000256" key="10">
    <source>
        <dbReference type="ARBA" id="ARBA00022840"/>
    </source>
</evidence>
<dbReference type="SUPFAM" id="SSF47384">
    <property type="entry name" value="Homodimeric domain of signal transducing histidine kinase"/>
    <property type="match status" value="1"/>
</dbReference>
<dbReference type="InterPro" id="IPR038318">
    <property type="entry name" value="KdpD_sf"/>
</dbReference>
<dbReference type="InterPro" id="IPR003594">
    <property type="entry name" value="HATPase_dom"/>
</dbReference>
<dbReference type="Gene3D" id="3.40.50.300">
    <property type="entry name" value="P-loop containing nucleotide triphosphate hydrolases"/>
    <property type="match status" value="1"/>
</dbReference>
<comment type="caution">
    <text evidence="17">The sequence shown here is derived from an EMBL/GenBank/DDBJ whole genome shotgun (WGS) entry which is preliminary data.</text>
</comment>
<dbReference type="SUPFAM" id="SSF55874">
    <property type="entry name" value="ATPase domain of HSP90 chaperone/DNA topoisomerase II/histidine kinase"/>
    <property type="match status" value="1"/>
</dbReference>
<keyword evidence="9" id="KW-0418">Kinase</keyword>
<evidence type="ECO:0000256" key="7">
    <source>
        <dbReference type="ARBA" id="ARBA00022692"/>
    </source>
</evidence>
<dbReference type="Pfam" id="PF00582">
    <property type="entry name" value="Usp"/>
    <property type="match status" value="1"/>
</dbReference>
<dbReference type="Gene3D" id="1.10.287.130">
    <property type="match status" value="1"/>
</dbReference>
<dbReference type="PRINTS" id="PR00344">
    <property type="entry name" value="BCTRLSENSOR"/>
</dbReference>
<dbReference type="Gene3D" id="3.40.50.620">
    <property type="entry name" value="HUPs"/>
    <property type="match status" value="1"/>
</dbReference>
<dbReference type="Pfam" id="PF02518">
    <property type="entry name" value="HATPase_c"/>
    <property type="match status" value="1"/>
</dbReference>
<keyword evidence="18" id="KW-1185">Reference proteome</keyword>
<dbReference type="SUPFAM" id="SSF52402">
    <property type="entry name" value="Adenine nucleotide alpha hydrolases-like"/>
    <property type="match status" value="1"/>
</dbReference>
<dbReference type="RefSeq" id="WP_259539491.1">
    <property type="nucleotide sequence ID" value="NZ_JANLCJ010000004.1"/>
</dbReference>
<comment type="catalytic activity">
    <reaction evidence="1">
        <text>ATP + protein L-histidine = ADP + protein N-phospho-L-histidine.</text>
        <dbReference type="EC" id="2.7.13.3"/>
    </reaction>
</comment>
<dbReference type="InterPro" id="IPR003852">
    <property type="entry name" value="Sig_transdc_His_kinase_KdpD_N"/>
</dbReference>
<feature type="transmembrane region" description="Helical" evidence="15">
    <location>
        <begin position="413"/>
        <end position="439"/>
    </location>
</feature>
<dbReference type="Pfam" id="PF13493">
    <property type="entry name" value="DUF4118"/>
    <property type="match status" value="1"/>
</dbReference>
<evidence type="ECO:0000256" key="9">
    <source>
        <dbReference type="ARBA" id="ARBA00022777"/>
    </source>
</evidence>
<comment type="subcellular location">
    <subcellularLocation>
        <location evidence="3">Cell membrane</location>
    </subcellularLocation>
    <subcellularLocation>
        <location evidence="2">Membrane</location>
        <topology evidence="2">Multi-pass membrane protein</topology>
    </subcellularLocation>
</comment>
<evidence type="ECO:0000256" key="6">
    <source>
        <dbReference type="ARBA" id="ARBA00022679"/>
    </source>
</evidence>
<keyword evidence="8" id="KW-0547">Nucleotide-binding</keyword>
<evidence type="ECO:0000259" key="16">
    <source>
        <dbReference type="PROSITE" id="PS50109"/>
    </source>
</evidence>
<dbReference type="Proteomes" id="UP001165586">
    <property type="component" value="Unassembled WGS sequence"/>
</dbReference>
<dbReference type="Gene3D" id="1.20.120.620">
    <property type="entry name" value="Backbone structure of the membrane domain of e. Coli histidine kinase receptor kdpd"/>
    <property type="match status" value="1"/>
</dbReference>
<dbReference type="InterPro" id="IPR014729">
    <property type="entry name" value="Rossmann-like_a/b/a_fold"/>
</dbReference>
<evidence type="ECO:0000256" key="4">
    <source>
        <dbReference type="ARBA" id="ARBA00012438"/>
    </source>
</evidence>
<dbReference type="Pfam" id="PF00512">
    <property type="entry name" value="HisKA"/>
    <property type="match status" value="1"/>
</dbReference>
<evidence type="ECO:0000256" key="14">
    <source>
        <dbReference type="SAM" id="MobiDB-lite"/>
    </source>
</evidence>
<dbReference type="CDD" id="cd00075">
    <property type="entry name" value="HATPase"/>
    <property type="match status" value="1"/>
</dbReference>
<accession>A0ABT2H3W5</accession>
<keyword evidence="6" id="KW-0808">Transferase</keyword>
<evidence type="ECO:0000256" key="2">
    <source>
        <dbReference type="ARBA" id="ARBA00004141"/>
    </source>
</evidence>
<keyword evidence="13 15" id="KW-0472">Membrane</keyword>
<dbReference type="EC" id="2.7.13.3" evidence="4"/>
<dbReference type="Gene3D" id="3.30.565.10">
    <property type="entry name" value="Histidine kinase-like ATPase, C-terminal domain"/>
    <property type="match status" value="1"/>
</dbReference>
<dbReference type="InterPro" id="IPR036890">
    <property type="entry name" value="HATPase_C_sf"/>
</dbReference>
<evidence type="ECO:0000256" key="5">
    <source>
        <dbReference type="ARBA" id="ARBA00022553"/>
    </source>
</evidence>